<dbReference type="InterPro" id="IPR052546">
    <property type="entry name" value="Transposase_8_domain"/>
</dbReference>
<dbReference type="GO" id="GO:0004803">
    <property type="term" value="F:transposase activity"/>
    <property type="evidence" value="ECO:0007669"/>
    <property type="project" value="InterPro"/>
</dbReference>
<dbReference type="GO" id="GO:0006313">
    <property type="term" value="P:DNA transposition"/>
    <property type="evidence" value="ECO:0007669"/>
    <property type="project" value="InterPro"/>
</dbReference>
<dbReference type="PANTHER" id="PTHR33609:SF1">
    <property type="entry name" value="TRANSPOSASE"/>
    <property type="match status" value="1"/>
</dbReference>
<proteinExistence type="predicted"/>
<organism evidence="1 2">
    <name type="scientific">Thelohanellus kitauei</name>
    <name type="common">Myxosporean</name>
    <dbReference type="NCBI Taxonomy" id="669202"/>
    <lineage>
        <taxon>Eukaryota</taxon>
        <taxon>Metazoa</taxon>
        <taxon>Cnidaria</taxon>
        <taxon>Myxozoa</taxon>
        <taxon>Myxosporea</taxon>
        <taxon>Bivalvulida</taxon>
        <taxon>Platysporina</taxon>
        <taxon>Myxobolidae</taxon>
        <taxon>Thelohanellus</taxon>
    </lineage>
</organism>
<evidence type="ECO:0000313" key="1">
    <source>
        <dbReference type="EMBL" id="KII66010.1"/>
    </source>
</evidence>
<gene>
    <name evidence="1" type="ORF">RF11_11428</name>
</gene>
<dbReference type="Pfam" id="PF01527">
    <property type="entry name" value="HTH_Tnp_1"/>
    <property type="match status" value="1"/>
</dbReference>
<accession>A0A0C2MNS0</accession>
<dbReference type="PANTHER" id="PTHR33609">
    <property type="entry name" value="LOW CALCIUM RESPONSE LOCUS PROTEIN S"/>
    <property type="match status" value="1"/>
</dbReference>
<dbReference type="Proteomes" id="UP000031668">
    <property type="component" value="Unassembled WGS sequence"/>
</dbReference>
<evidence type="ECO:0000313" key="2">
    <source>
        <dbReference type="Proteomes" id="UP000031668"/>
    </source>
</evidence>
<sequence length="117" mass="13351">MKKRFPDEQFISILREAEARVSASEFCSKHAISDATFYTCRRSFSGMKMPEVKRLKLPEEENGRLRKLLAEAMLSKEGIQVALDQKREAVEFMCDAGSMTSLNQHFLHGLSLKPQLV</sequence>
<dbReference type="AlphaFoldDB" id="A0A0C2MNS0"/>
<keyword evidence="2" id="KW-1185">Reference proteome</keyword>
<comment type="caution">
    <text evidence="1">The sequence shown here is derived from an EMBL/GenBank/DDBJ whole genome shotgun (WGS) entry which is preliminary data.</text>
</comment>
<reference evidence="1 2" key="1">
    <citation type="journal article" date="2014" name="Genome Biol. Evol.">
        <title>The genome of the myxosporean Thelohanellus kitauei shows adaptations to nutrient acquisition within its fish host.</title>
        <authorList>
            <person name="Yang Y."/>
            <person name="Xiong J."/>
            <person name="Zhou Z."/>
            <person name="Huo F."/>
            <person name="Miao W."/>
            <person name="Ran C."/>
            <person name="Liu Y."/>
            <person name="Zhang J."/>
            <person name="Feng J."/>
            <person name="Wang M."/>
            <person name="Wang M."/>
            <person name="Wang L."/>
            <person name="Yao B."/>
        </authorList>
    </citation>
    <scope>NUCLEOTIDE SEQUENCE [LARGE SCALE GENOMIC DNA]</scope>
    <source>
        <strain evidence="1">Wuqing</strain>
    </source>
</reference>
<dbReference type="GO" id="GO:0003677">
    <property type="term" value="F:DNA binding"/>
    <property type="evidence" value="ECO:0007669"/>
    <property type="project" value="InterPro"/>
</dbReference>
<dbReference type="OrthoDB" id="10041828at2759"/>
<protein>
    <submittedName>
        <fullName evidence="1">Insertion element IS407 putative 10.0 kDa protein</fullName>
    </submittedName>
</protein>
<dbReference type="InterPro" id="IPR002514">
    <property type="entry name" value="Transposase_8"/>
</dbReference>
<dbReference type="EMBL" id="JWZT01003634">
    <property type="protein sequence ID" value="KII66010.1"/>
    <property type="molecule type" value="Genomic_DNA"/>
</dbReference>
<name>A0A0C2MNS0_THEKT</name>